<reference evidence="1" key="1">
    <citation type="journal article" date="2021" name="New Phytol.">
        <title>Evolutionary innovations through gain and loss of genes in the ectomycorrhizal Boletales.</title>
        <authorList>
            <person name="Wu G."/>
            <person name="Miyauchi S."/>
            <person name="Morin E."/>
            <person name="Kuo A."/>
            <person name="Drula E."/>
            <person name="Varga T."/>
            <person name="Kohler A."/>
            <person name="Feng B."/>
            <person name="Cao Y."/>
            <person name="Lipzen A."/>
            <person name="Daum C."/>
            <person name="Hundley H."/>
            <person name="Pangilinan J."/>
            <person name="Johnson J."/>
            <person name="Barry K."/>
            <person name="LaButti K."/>
            <person name="Ng V."/>
            <person name="Ahrendt S."/>
            <person name="Min B."/>
            <person name="Choi I.G."/>
            <person name="Park H."/>
            <person name="Plett J.M."/>
            <person name="Magnuson J."/>
            <person name="Spatafora J.W."/>
            <person name="Nagy L.G."/>
            <person name="Henrissat B."/>
            <person name="Grigoriev I.V."/>
            <person name="Yang Z.L."/>
            <person name="Xu J."/>
            <person name="Martin F.M."/>
        </authorList>
    </citation>
    <scope>NUCLEOTIDE SEQUENCE</scope>
    <source>
        <strain evidence="1">KUC20120723A-06</strain>
    </source>
</reference>
<organism evidence="1 2">
    <name type="scientific">Leucogyrophana mollusca</name>
    <dbReference type="NCBI Taxonomy" id="85980"/>
    <lineage>
        <taxon>Eukaryota</taxon>
        <taxon>Fungi</taxon>
        <taxon>Dikarya</taxon>
        <taxon>Basidiomycota</taxon>
        <taxon>Agaricomycotina</taxon>
        <taxon>Agaricomycetes</taxon>
        <taxon>Agaricomycetidae</taxon>
        <taxon>Boletales</taxon>
        <taxon>Boletales incertae sedis</taxon>
        <taxon>Leucogyrophana</taxon>
    </lineage>
</organism>
<gene>
    <name evidence="1" type="ORF">BV22DRAFT_1048650</name>
</gene>
<comment type="caution">
    <text evidence="1">The sequence shown here is derived from an EMBL/GenBank/DDBJ whole genome shotgun (WGS) entry which is preliminary data.</text>
</comment>
<evidence type="ECO:0000313" key="1">
    <source>
        <dbReference type="EMBL" id="KAH7922759.1"/>
    </source>
</evidence>
<sequence>MMILPVLALWPGRQQPRQRAYRWTIWLKSIVYPLNKIPRSIVDFGLPTFVGECCDGGQCLFVFSNLMHRIKEPVFGTACFKGFYDRNEIHRQNLSCTNRVFGNVKASVEMPGITKMAVIDTVGVLNKGVYNLKVAEIPLSVNEPVRRIPIGGIIWRMATMKPGNMDRMASFGNPGALVTSQAARKAAWRTWVGWSGPIA</sequence>
<proteinExistence type="predicted"/>
<keyword evidence="2" id="KW-1185">Reference proteome</keyword>
<dbReference type="Proteomes" id="UP000790709">
    <property type="component" value="Unassembled WGS sequence"/>
</dbReference>
<protein>
    <submittedName>
        <fullName evidence="1">Uncharacterized protein</fullName>
    </submittedName>
</protein>
<accession>A0ACB8BBV6</accession>
<dbReference type="EMBL" id="MU266473">
    <property type="protein sequence ID" value="KAH7922759.1"/>
    <property type="molecule type" value="Genomic_DNA"/>
</dbReference>
<evidence type="ECO:0000313" key="2">
    <source>
        <dbReference type="Proteomes" id="UP000790709"/>
    </source>
</evidence>
<name>A0ACB8BBV6_9AGAM</name>